<name>A0ABU1V2Y3_9GAMM</name>
<gene>
    <name evidence="1" type="ORF">J2X05_003713</name>
</gene>
<dbReference type="Proteomes" id="UP001253595">
    <property type="component" value="Unassembled WGS sequence"/>
</dbReference>
<evidence type="ECO:0000313" key="1">
    <source>
        <dbReference type="EMBL" id="MDR7091678.1"/>
    </source>
</evidence>
<organism evidence="1 2">
    <name type="scientific">Cellvibrio fibrivorans</name>
    <dbReference type="NCBI Taxonomy" id="126350"/>
    <lineage>
        <taxon>Bacteria</taxon>
        <taxon>Pseudomonadati</taxon>
        <taxon>Pseudomonadota</taxon>
        <taxon>Gammaproteobacteria</taxon>
        <taxon>Cellvibrionales</taxon>
        <taxon>Cellvibrionaceae</taxon>
        <taxon>Cellvibrio</taxon>
    </lineage>
</organism>
<dbReference type="PANTHER" id="PTHR30348:SF4">
    <property type="entry name" value="DUF72 DOMAIN-CONTAINING PROTEIN"/>
    <property type="match status" value="1"/>
</dbReference>
<accession>A0ABU1V2Y3</accession>
<dbReference type="RefSeq" id="WP_310075229.1">
    <property type="nucleotide sequence ID" value="NZ_JAVDVX010000007.1"/>
</dbReference>
<dbReference type="InterPro" id="IPR036520">
    <property type="entry name" value="UPF0759_sf"/>
</dbReference>
<dbReference type="EMBL" id="JAVDVX010000007">
    <property type="protein sequence ID" value="MDR7091678.1"/>
    <property type="molecule type" value="Genomic_DNA"/>
</dbReference>
<dbReference type="PANTHER" id="PTHR30348">
    <property type="entry name" value="UNCHARACTERIZED PROTEIN YECE"/>
    <property type="match status" value="1"/>
</dbReference>
<proteinExistence type="predicted"/>
<evidence type="ECO:0000313" key="2">
    <source>
        <dbReference type="Proteomes" id="UP001253595"/>
    </source>
</evidence>
<sequence>MKANESPIYIGTSGIALPGSKISFPEQFRSGTRLQYYSSIFNSLEVNSSFYKLPQAKTFSKWGGEVTDNFIFSVKLSKSITHAKQLNFEVADIANFISATKELNGHKGALLIQFPASITIAYADKVLSILHHLTSIQTVPFWQLAVEVRHNSWYTNDFYTALQKYQASLVFHDMPSVKTPLDHTATDVIYLRFHGPSGNYTGSYDYQIIEAYAQRIRQWHIGGKTIFVYFNNTIGDAYNNALTLQRLLNL</sequence>
<keyword evidence="2" id="KW-1185">Reference proteome</keyword>
<dbReference type="SUPFAM" id="SSF117396">
    <property type="entry name" value="TM1631-like"/>
    <property type="match status" value="1"/>
</dbReference>
<dbReference type="InterPro" id="IPR002763">
    <property type="entry name" value="DUF72"/>
</dbReference>
<dbReference type="Gene3D" id="3.20.20.410">
    <property type="entry name" value="Protein of unknown function UPF0759"/>
    <property type="match status" value="1"/>
</dbReference>
<protein>
    <submittedName>
        <fullName evidence="1">Uncharacterized protein YecE (DUF72 family)</fullName>
    </submittedName>
</protein>
<comment type="caution">
    <text evidence="1">The sequence shown here is derived from an EMBL/GenBank/DDBJ whole genome shotgun (WGS) entry which is preliminary data.</text>
</comment>
<dbReference type="Pfam" id="PF01904">
    <property type="entry name" value="DUF72"/>
    <property type="match status" value="1"/>
</dbReference>
<reference evidence="1 2" key="1">
    <citation type="submission" date="2023-07" db="EMBL/GenBank/DDBJ databases">
        <title>Sorghum-associated microbial communities from plants grown in Nebraska, USA.</title>
        <authorList>
            <person name="Schachtman D."/>
        </authorList>
    </citation>
    <scope>NUCLEOTIDE SEQUENCE [LARGE SCALE GENOMIC DNA]</scope>
    <source>
        <strain evidence="1 2">BE190</strain>
    </source>
</reference>